<dbReference type="Proteomes" id="UP001530315">
    <property type="component" value="Unassembled WGS sequence"/>
</dbReference>
<gene>
    <name evidence="3" type="ORF">ACHAW5_000316</name>
</gene>
<dbReference type="AlphaFoldDB" id="A0ABD3NFB0"/>
<reference evidence="3 4" key="1">
    <citation type="submission" date="2024-10" db="EMBL/GenBank/DDBJ databases">
        <title>Updated reference genomes for cyclostephanoid diatoms.</title>
        <authorList>
            <person name="Roberts W.R."/>
            <person name="Alverson A.J."/>
        </authorList>
    </citation>
    <scope>NUCLEOTIDE SEQUENCE [LARGE SCALE GENOMIC DNA]</scope>
    <source>
        <strain evidence="3 4">AJA276-08</strain>
    </source>
</reference>
<evidence type="ECO:0000313" key="4">
    <source>
        <dbReference type="Proteomes" id="UP001530315"/>
    </source>
</evidence>
<evidence type="ECO:0000256" key="2">
    <source>
        <dbReference type="SAM" id="Phobius"/>
    </source>
</evidence>
<sequence length="281" mass="29809">MPSEEWFADLLVGTFNVQGYLFLEALREKEEEEVVGGGEDGYFGAVGEVRGAYAEEVESGNAGTGDDGDVFSGVATILDNPILTHLHIGIIAGACAIALLLCCCCVRGIKRRRSSSRKFDDEHEVYEKAFPPISTGKAVGRTTTRGMADDAIVPEKKSGTWLGRKRSKDVNPPPSSSSSSSSSSAGRRSTNDRSGASSPGSVTSYIVADPSLDEVETGIQQVMTASSSSSSSIQSPSSSETDDGARPIRRDDGSPMKGLLTQMMMDTSGRERKITVLSAHR</sequence>
<feature type="region of interest" description="Disordered" evidence="1">
    <location>
        <begin position="134"/>
        <end position="204"/>
    </location>
</feature>
<organism evidence="3 4">
    <name type="scientific">Stephanodiscus triporus</name>
    <dbReference type="NCBI Taxonomy" id="2934178"/>
    <lineage>
        <taxon>Eukaryota</taxon>
        <taxon>Sar</taxon>
        <taxon>Stramenopiles</taxon>
        <taxon>Ochrophyta</taxon>
        <taxon>Bacillariophyta</taxon>
        <taxon>Coscinodiscophyceae</taxon>
        <taxon>Thalassiosirophycidae</taxon>
        <taxon>Stephanodiscales</taxon>
        <taxon>Stephanodiscaceae</taxon>
        <taxon>Stephanodiscus</taxon>
    </lineage>
</organism>
<evidence type="ECO:0000256" key="1">
    <source>
        <dbReference type="SAM" id="MobiDB-lite"/>
    </source>
</evidence>
<keyword evidence="2" id="KW-1133">Transmembrane helix</keyword>
<dbReference type="EMBL" id="JALLAZ020001459">
    <property type="protein sequence ID" value="KAL3774568.1"/>
    <property type="molecule type" value="Genomic_DNA"/>
</dbReference>
<comment type="caution">
    <text evidence="3">The sequence shown here is derived from an EMBL/GenBank/DDBJ whole genome shotgun (WGS) entry which is preliminary data.</text>
</comment>
<name>A0ABD3NFB0_9STRA</name>
<feature type="compositionally biased region" description="Basic and acidic residues" evidence="1">
    <location>
        <begin position="243"/>
        <end position="254"/>
    </location>
</feature>
<keyword evidence="2" id="KW-0812">Transmembrane</keyword>
<keyword evidence="2" id="KW-0472">Membrane</keyword>
<feature type="compositionally biased region" description="Low complexity" evidence="1">
    <location>
        <begin position="226"/>
        <end position="239"/>
    </location>
</feature>
<proteinExistence type="predicted"/>
<feature type="region of interest" description="Disordered" evidence="1">
    <location>
        <begin position="222"/>
        <end position="258"/>
    </location>
</feature>
<keyword evidence="4" id="KW-1185">Reference proteome</keyword>
<feature type="compositionally biased region" description="Polar residues" evidence="1">
    <location>
        <begin position="185"/>
        <end position="204"/>
    </location>
</feature>
<feature type="transmembrane region" description="Helical" evidence="2">
    <location>
        <begin position="86"/>
        <end position="109"/>
    </location>
</feature>
<protein>
    <submittedName>
        <fullName evidence="3">Uncharacterized protein</fullName>
    </submittedName>
</protein>
<accession>A0ABD3NFB0</accession>
<evidence type="ECO:0000313" key="3">
    <source>
        <dbReference type="EMBL" id="KAL3774568.1"/>
    </source>
</evidence>